<keyword evidence="1" id="KW-0812">Transmembrane</keyword>
<dbReference type="AlphaFoldDB" id="A0A8T0G2Y2"/>
<keyword evidence="1" id="KW-0472">Membrane</keyword>
<accession>A0A8T0G2Y2</accession>
<sequence length="342" mass="39342">MQNYSYFKESNLKSECWIIDFETAAIKGGKIVFPTLEIRDCNFHFNQCLWRQVQSIGFSDAYKFNAEIKFHVRICAALTSLPEEDLDDAFMKIQKDSILVRCNEQFEIYSAPEGDKLEMTVYNPIQRLSYFSSGFKAFCLTIREISIFATPLLINYIIISVAGFYFSVCFCVKLYCKNLVLISRNLIASQDYVRILQIYKELINMITLADDFLSYPVFVFVLYYMAGLFWYCYIFIIAPTLPYLVYVDMLGMVASYSTYLVMLMVPAAIANQATRAAKSFIASLPGWFPKNYKEVNLIVLRLSAEEPAFTLWKIYRMEKSLLINAIGTLITYGFLLGTIGNA</sequence>
<feature type="transmembrane region" description="Helical" evidence="1">
    <location>
        <begin position="153"/>
        <end position="176"/>
    </location>
</feature>
<gene>
    <name evidence="2" type="ORF">HNY73_001178</name>
</gene>
<feature type="transmembrane region" description="Helical" evidence="1">
    <location>
        <begin position="243"/>
        <end position="269"/>
    </location>
</feature>
<proteinExistence type="predicted"/>
<reference evidence="2" key="2">
    <citation type="submission" date="2020-06" db="EMBL/GenBank/DDBJ databases">
        <authorList>
            <person name="Sheffer M."/>
        </authorList>
    </citation>
    <scope>NUCLEOTIDE SEQUENCE</scope>
</reference>
<evidence type="ECO:0000313" key="3">
    <source>
        <dbReference type="Proteomes" id="UP000807504"/>
    </source>
</evidence>
<evidence type="ECO:0000256" key="1">
    <source>
        <dbReference type="SAM" id="Phobius"/>
    </source>
</evidence>
<dbReference type="Proteomes" id="UP000807504">
    <property type="component" value="Unassembled WGS sequence"/>
</dbReference>
<comment type="caution">
    <text evidence="2">The sequence shown here is derived from an EMBL/GenBank/DDBJ whole genome shotgun (WGS) entry which is preliminary data.</text>
</comment>
<feature type="transmembrane region" description="Helical" evidence="1">
    <location>
        <begin position="321"/>
        <end position="340"/>
    </location>
</feature>
<dbReference type="EMBL" id="JABXBU010000001">
    <property type="protein sequence ID" value="KAF8796845.1"/>
    <property type="molecule type" value="Genomic_DNA"/>
</dbReference>
<evidence type="ECO:0000313" key="2">
    <source>
        <dbReference type="EMBL" id="KAF8796845.1"/>
    </source>
</evidence>
<keyword evidence="3" id="KW-1185">Reference proteome</keyword>
<keyword evidence="1" id="KW-1133">Transmembrane helix</keyword>
<organism evidence="2 3">
    <name type="scientific">Argiope bruennichi</name>
    <name type="common">Wasp spider</name>
    <name type="synonym">Aranea bruennichi</name>
    <dbReference type="NCBI Taxonomy" id="94029"/>
    <lineage>
        <taxon>Eukaryota</taxon>
        <taxon>Metazoa</taxon>
        <taxon>Ecdysozoa</taxon>
        <taxon>Arthropoda</taxon>
        <taxon>Chelicerata</taxon>
        <taxon>Arachnida</taxon>
        <taxon>Araneae</taxon>
        <taxon>Araneomorphae</taxon>
        <taxon>Entelegynae</taxon>
        <taxon>Araneoidea</taxon>
        <taxon>Araneidae</taxon>
        <taxon>Argiope</taxon>
    </lineage>
</organism>
<feature type="transmembrane region" description="Helical" evidence="1">
    <location>
        <begin position="212"/>
        <end position="237"/>
    </location>
</feature>
<protein>
    <submittedName>
        <fullName evidence="2">Uncharacterized protein</fullName>
    </submittedName>
</protein>
<reference evidence="2" key="1">
    <citation type="journal article" date="2020" name="bioRxiv">
        <title>Chromosome-level reference genome of the European wasp spider Argiope bruennichi: a resource for studies on range expansion and evolutionary adaptation.</title>
        <authorList>
            <person name="Sheffer M.M."/>
            <person name="Hoppe A."/>
            <person name="Krehenwinkel H."/>
            <person name="Uhl G."/>
            <person name="Kuss A.W."/>
            <person name="Jensen L."/>
            <person name="Jensen C."/>
            <person name="Gillespie R.G."/>
            <person name="Hoff K.J."/>
            <person name="Prost S."/>
        </authorList>
    </citation>
    <scope>NUCLEOTIDE SEQUENCE</scope>
</reference>
<name>A0A8T0G2Y2_ARGBR</name>